<dbReference type="eggNOG" id="COG0451">
    <property type="taxonomic scope" value="Bacteria"/>
</dbReference>
<dbReference type="Pfam" id="PF01370">
    <property type="entry name" value="Epimerase"/>
    <property type="match status" value="1"/>
</dbReference>
<dbReference type="PANTHER" id="PTHR43245:SF55">
    <property type="entry name" value="NAD(P)-BINDING DOMAIN-CONTAINING PROTEIN"/>
    <property type="match status" value="1"/>
</dbReference>
<evidence type="ECO:0000259" key="1">
    <source>
        <dbReference type="Pfam" id="PF01370"/>
    </source>
</evidence>
<dbReference type="PANTHER" id="PTHR43245">
    <property type="entry name" value="BIFUNCTIONAL POLYMYXIN RESISTANCE PROTEIN ARNA"/>
    <property type="match status" value="1"/>
</dbReference>
<accession>A0A0D6B1N2</accession>
<name>A0A0D6B1N2_RHOSU</name>
<dbReference type="SUPFAM" id="SSF51735">
    <property type="entry name" value="NAD(P)-binding Rossmann-fold domains"/>
    <property type="match status" value="1"/>
</dbReference>
<dbReference type="KEGG" id="rsu:NHU_01928"/>
<dbReference type="InterPro" id="IPR050177">
    <property type="entry name" value="Lipid_A_modif_metabolic_enz"/>
</dbReference>
<evidence type="ECO:0000313" key="2">
    <source>
        <dbReference type="EMBL" id="BAQ69083.1"/>
    </source>
</evidence>
<proteinExistence type="predicted"/>
<gene>
    <name evidence="2" type="ORF">NHU_01928</name>
</gene>
<dbReference type="Gene3D" id="3.40.50.720">
    <property type="entry name" value="NAD(P)-binding Rossmann-like Domain"/>
    <property type="match status" value="1"/>
</dbReference>
<feature type="domain" description="NAD-dependent epimerase/dehydratase" evidence="1">
    <location>
        <begin position="4"/>
        <end position="193"/>
    </location>
</feature>
<dbReference type="AlphaFoldDB" id="A0A0D6B1N2"/>
<dbReference type="Proteomes" id="UP000064912">
    <property type="component" value="Chromosome"/>
</dbReference>
<dbReference type="EMBL" id="AP014800">
    <property type="protein sequence ID" value="BAQ69083.1"/>
    <property type="molecule type" value="Genomic_DNA"/>
</dbReference>
<protein>
    <submittedName>
        <fullName evidence="2">NAD-dependent epimerase/dehydratase</fullName>
    </submittedName>
</protein>
<organism evidence="2 3">
    <name type="scientific">Rhodovulum sulfidophilum</name>
    <name type="common">Rhodobacter sulfidophilus</name>
    <dbReference type="NCBI Taxonomy" id="35806"/>
    <lineage>
        <taxon>Bacteria</taxon>
        <taxon>Pseudomonadati</taxon>
        <taxon>Pseudomonadota</taxon>
        <taxon>Alphaproteobacteria</taxon>
        <taxon>Rhodobacterales</taxon>
        <taxon>Paracoccaceae</taxon>
        <taxon>Rhodovulum</taxon>
    </lineage>
</organism>
<evidence type="ECO:0000313" key="3">
    <source>
        <dbReference type="Proteomes" id="UP000064912"/>
    </source>
</evidence>
<dbReference type="PATRIC" id="fig|35806.4.peg.1986"/>
<dbReference type="InterPro" id="IPR001509">
    <property type="entry name" value="Epimerase_deHydtase"/>
</dbReference>
<dbReference type="CDD" id="cd08946">
    <property type="entry name" value="SDR_e"/>
    <property type="match status" value="1"/>
</dbReference>
<sequence>MSLAVTGATGLVGRFFVEEALAAGEPVTVLGRTPPPPGFFSAPTGVRPYALGDRPDLSGIDALIHCAFSHLPGRYRGGEGSDPEGFTRTNLDGSVALFETARAAGTGTVLFLSSRAVYGRYPPGTGLTETLTPYPDTLYGKVKAEAERRLFALASDSFAPVALRATGIYGPAGPGRAHKWQSLFDDFRQCRPISPRRGTEIHGDDLAAAARILRDTGARGIFNASDILLDRHDLLALMARAERIERPLPPRSDSSVSAMRCDRLASLGWRPGGIARLHATLPALCHPCPAG</sequence>
<reference evidence="2 3" key="1">
    <citation type="submission" date="2015-02" db="EMBL/GenBank/DDBJ databases">
        <title>Genome sequene of Rhodovulum sulfidophilum DSM 2351.</title>
        <authorList>
            <person name="Nagao N."/>
        </authorList>
    </citation>
    <scope>NUCLEOTIDE SEQUENCE [LARGE SCALE GENOMIC DNA]</scope>
    <source>
        <strain evidence="2 3">DSM 2351</strain>
    </source>
</reference>
<dbReference type="InterPro" id="IPR036291">
    <property type="entry name" value="NAD(P)-bd_dom_sf"/>
</dbReference>